<dbReference type="InterPro" id="IPR024344">
    <property type="entry name" value="MDMPI_metal-binding"/>
</dbReference>
<dbReference type="InterPro" id="IPR017520">
    <property type="entry name" value="CHP03086"/>
</dbReference>
<gene>
    <name evidence="2" type="ORF">FB470_002547</name>
</gene>
<protein>
    <submittedName>
        <fullName evidence="2">Uncharacterized protein (TIGR03086 family)</fullName>
    </submittedName>
</protein>
<dbReference type="Pfam" id="PF11716">
    <property type="entry name" value="MDMPI_N"/>
    <property type="match status" value="1"/>
</dbReference>
<reference evidence="2 3" key="1">
    <citation type="submission" date="2023-07" db="EMBL/GenBank/DDBJ databases">
        <title>Sequencing the genomes of 1000 actinobacteria strains.</title>
        <authorList>
            <person name="Klenk H.-P."/>
        </authorList>
    </citation>
    <scope>NUCLEOTIDE SEQUENCE [LARGE SCALE GENOMIC DNA]</scope>
    <source>
        <strain evidence="2 3">DSM 45805</strain>
    </source>
</reference>
<evidence type="ECO:0000313" key="2">
    <source>
        <dbReference type="EMBL" id="MDQ0378553.1"/>
    </source>
</evidence>
<evidence type="ECO:0000313" key="3">
    <source>
        <dbReference type="Proteomes" id="UP001229651"/>
    </source>
</evidence>
<name>A0ABU0ETF8_9PSEU</name>
<organism evidence="2 3">
    <name type="scientific">Amycolatopsis thermophila</name>
    <dbReference type="NCBI Taxonomy" id="206084"/>
    <lineage>
        <taxon>Bacteria</taxon>
        <taxon>Bacillati</taxon>
        <taxon>Actinomycetota</taxon>
        <taxon>Actinomycetes</taxon>
        <taxon>Pseudonocardiales</taxon>
        <taxon>Pseudonocardiaceae</taxon>
        <taxon>Amycolatopsis</taxon>
    </lineage>
</organism>
<dbReference type="Proteomes" id="UP001229651">
    <property type="component" value="Unassembled WGS sequence"/>
</dbReference>
<keyword evidence="3" id="KW-1185">Reference proteome</keyword>
<accession>A0ABU0ETF8</accession>
<dbReference type="SUPFAM" id="SSF109854">
    <property type="entry name" value="DinB/YfiT-like putative metalloenzymes"/>
    <property type="match status" value="1"/>
</dbReference>
<proteinExistence type="predicted"/>
<sequence>MTENNWRELLERSHQALATTVAAIPDDGWKLPTPCAEWNVTQVVQHAVGDQIAYTSALTGGPGPGWNPFAPSGTLDVDAADLVRQTLSESAAAWAGVDDDAADVPTPLPQGPMPAWLAAGACALDAAVHAWDLAVATGSASPLTDEMAAGLLRVAEEIVEPLRSYGAYGPVVDGGGSPVDTLLRYLGRRPEWTV</sequence>
<dbReference type="NCBIfam" id="TIGR03083">
    <property type="entry name" value="maleylpyruvate isomerase family mycothiol-dependent enzyme"/>
    <property type="match status" value="1"/>
</dbReference>
<dbReference type="InterPro" id="IPR034660">
    <property type="entry name" value="DinB/YfiT-like"/>
</dbReference>
<dbReference type="Gene3D" id="1.20.120.450">
    <property type="entry name" value="dinb family like domain"/>
    <property type="match status" value="1"/>
</dbReference>
<comment type="caution">
    <text evidence="2">The sequence shown here is derived from an EMBL/GenBank/DDBJ whole genome shotgun (WGS) entry which is preliminary data.</text>
</comment>
<dbReference type="RefSeq" id="WP_306991359.1">
    <property type="nucleotide sequence ID" value="NZ_JAUSUT010000001.1"/>
</dbReference>
<dbReference type="EMBL" id="JAUSUT010000001">
    <property type="protein sequence ID" value="MDQ0378553.1"/>
    <property type="molecule type" value="Genomic_DNA"/>
</dbReference>
<dbReference type="NCBIfam" id="TIGR03086">
    <property type="entry name" value="TIGR03086 family metal-binding protein"/>
    <property type="match status" value="1"/>
</dbReference>
<evidence type="ECO:0000259" key="1">
    <source>
        <dbReference type="Pfam" id="PF11716"/>
    </source>
</evidence>
<feature type="domain" description="Mycothiol-dependent maleylpyruvate isomerase metal-binding" evidence="1">
    <location>
        <begin position="11"/>
        <end position="134"/>
    </location>
</feature>
<dbReference type="InterPro" id="IPR017517">
    <property type="entry name" value="Maleyloyr_isom"/>
</dbReference>